<sequence length="176" mass="19229" precursor="true">MNTRPNPSRLARVAVIGLSVSLLVAGLAHAGNNAVSNAPRYDLTTELEQLGQHLEASAERAMNYSNARWTDMTSDSPLKIDLIEARFHLQNVVIDQDTGHEAVGADNQLGEVQKALDKAMTEADEYWTDPLYKQQISAMQAKIGHLLQTPAEIPGAITDGQLAKVQQELQMIINSL</sequence>
<dbReference type="RefSeq" id="WP_002710785.1">
    <property type="nucleotide sequence ID" value="NZ_JH651384.1"/>
</dbReference>
<feature type="chain" id="PRO_5024983897" evidence="1">
    <location>
        <begin position="31"/>
        <end position="176"/>
    </location>
</feature>
<accession>A0A656HL03</accession>
<name>A0A656HL03_THINJ</name>
<dbReference type="AlphaFoldDB" id="A0A656HL03"/>
<feature type="signal peptide" evidence="1">
    <location>
        <begin position="1"/>
        <end position="30"/>
    </location>
</feature>
<evidence type="ECO:0000256" key="1">
    <source>
        <dbReference type="SAM" id="SignalP"/>
    </source>
</evidence>
<reference evidence="3" key="1">
    <citation type="journal article" date="2011" name="Stand. Genomic Sci.">
        <title>Genome sequence of the filamentous, gliding Thiothrix nivea neotype strain (JP2(T)).</title>
        <authorList>
            <person name="Lapidus A."/>
            <person name="Nolan M."/>
            <person name="Lucas S."/>
            <person name="Glavina Del Rio T."/>
            <person name="Tice H."/>
            <person name="Cheng J.F."/>
            <person name="Tapia R."/>
            <person name="Han C."/>
            <person name="Goodwin L."/>
            <person name="Pitluck S."/>
            <person name="Liolios K."/>
            <person name="Pagani I."/>
            <person name="Ivanova N."/>
            <person name="Huntemann M."/>
            <person name="Mavromatis K."/>
            <person name="Mikhailova N."/>
            <person name="Pati A."/>
            <person name="Chen A."/>
            <person name="Palaniappan K."/>
            <person name="Land M."/>
            <person name="Brambilla E.M."/>
            <person name="Rohde M."/>
            <person name="Abt B."/>
            <person name="Verbarg S."/>
            <person name="Goker M."/>
            <person name="Bristow J."/>
            <person name="Eisen J.A."/>
            <person name="Markowitz V."/>
            <person name="Hugenholtz P."/>
            <person name="Kyrpides N.C."/>
            <person name="Klenk H.P."/>
            <person name="Woyke T."/>
        </authorList>
    </citation>
    <scope>NUCLEOTIDE SEQUENCE [LARGE SCALE GENOMIC DNA]</scope>
    <source>
        <strain evidence="3">ATCC 35100 / DSM 5205 / JP2</strain>
    </source>
</reference>
<evidence type="ECO:0000313" key="3">
    <source>
        <dbReference type="Proteomes" id="UP000005317"/>
    </source>
</evidence>
<dbReference type="Proteomes" id="UP000005317">
    <property type="component" value="Unassembled WGS sequence"/>
</dbReference>
<keyword evidence="3" id="KW-1185">Reference proteome</keyword>
<organism evidence="2 3">
    <name type="scientific">Thiothrix nivea (strain ATCC 35100 / DSM 5205 / JP2)</name>
    <dbReference type="NCBI Taxonomy" id="870187"/>
    <lineage>
        <taxon>Bacteria</taxon>
        <taxon>Pseudomonadati</taxon>
        <taxon>Pseudomonadota</taxon>
        <taxon>Gammaproteobacteria</taxon>
        <taxon>Thiotrichales</taxon>
        <taxon>Thiotrichaceae</taxon>
        <taxon>Thiothrix</taxon>
    </lineage>
</organism>
<dbReference type="EMBL" id="JH651384">
    <property type="protein sequence ID" value="EIJ36922.1"/>
    <property type="molecule type" value="Genomic_DNA"/>
</dbReference>
<protein>
    <submittedName>
        <fullName evidence="2">Uncharacterized protein</fullName>
    </submittedName>
</protein>
<evidence type="ECO:0000313" key="2">
    <source>
        <dbReference type="EMBL" id="EIJ36922.1"/>
    </source>
</evidence>
<gene>
    <name evidence="2" type="ORF">Thini_4444</name>
</gene>
<keyword evidence="1" id="KW-0732">Signal</keyword>
<proteinExistence type="predicted"/>